<reference evidence="1 2" key="1">
    <citation type="submission" date="2021-06" db="EMBL/GenBank/DDBJ databases">
        <title>Genome-based taxonomic framework of Microbacterium strains isolated from marine environment, the description of four new species and reclassification of four preexisting species.</title>
        <authorList>
            <person name="Lee S.D."/>
            <person name="Kim S.-M."/>
            <person name="Byeon Y.-S."/>
            <person name="Yang H.L."/>
            <person name="Kim I.S."/>
        </authorList>
    </citation>
    <scope>NUCLEOTIDE SEQUENCE [LARGE SCALE GENOMIC DNA]</scope>
    <source>
        <strain evidence="1 2">SSW1-36</strain>
    </source>
</reference>
<proteinExistence type="predicted"/>
<name>A0ABY4ILQ5_9MICO</name>
<sequence length="118" mass="12955">MITHDKIGSDEDLAREVLIVGRDIAPCILSFAEDSEEEKDALAVLKRVYKNLADRGSHLVKAQRIGSASVDYADIESAFDGQPRRALRALCTAAPSQGGSRGSFPLERPLANLWPERY</sequence>
<keyword evidence="2" id="KW-1185">Reference proteome</keyword>
<evidence type="ECO:0000313" key="1">
    <source>
        <dbReference type="EMBL" id="UPL13017.1"/>
    </source>
</evidence>
<dbReference type="RefSeq" id="WP_247956459.1">
    <property type="nucleotide sequence ID" value="NZ_CP078077.1"/>
</dbReference>
<gene>
    <name evidence="1" type="ORF">KV396_00270</name>
</gene>
<accession>A0ABY4ILQ5</accession>
<dbReference type="EMBL" id="CP078077">
    <property type="protein sequence ID" value="UPL13017.1"/>
    <property type="molecule type" value="Genomic_DNA"/>
</dbReference>
<protein>
    <submittedName>
        <fullName evidence="1">Uncharacterized protein</fullName>
    </submittedName>
</protein>
<organism evidence="1 2">
    <name type="scientific">Microbacterium galbinum</name>
    <dbReference type="NCBI Taxonomy" id="2851646"/>
    <lineage>
        <taxon>Bacteria</taxon>
        <taxon>Bacillati</taxon>
        <taxon>Actinomycetota</taxon>
        <taxon>Actinomycetes</taxon>
        <taxon>Micrococcales</taxon>
        <taxon>Microbacteriaceae</taxon>
        <taxon>Microbacterium</taxon>
    </lineage>
</organism>
<evidence type="ECO:0000313" key="2">
    <source>
        <dbReference type="Proteomes" id="UP000831963"/>
    </source>
</evidence>
<dbReference type="Proteomes" id="UP000831963">
    <property type="component" value="Chromosome"/>
</dbReference>